<evidence type="ECO:0000256" key="1">
    <source>
        <dbReference type="SAM" id="MobiDB-lite"/>
    </source>
</evidence>
<protein>
    <submittedName>
        <fullName evidence="2">Uncharacterized protein</fullName>
    </submittedName>
</protein>
<proteinExistence type="predicted"/>
<dbReference type="AlphaFoldDB" id="A0A377NE75"/>
<gene>
    <name evidence="2" type="ORF">NCTC12157_03550</name>
</gene>
<accession>A0A377NE75</accession>
<dbReference type="Proteomes" id="UP000254304">
    <property type="component" value="Unassembled WGS sequence"/>
</dbReference>
<feature type="region of interest" description="Disordered" evidence="1">
    <location>
        <begin position="27"/>
        <end position="62"/>
    </location>
</feature>
<reference evidence="2 3" key="1">
    <citation type="submission" date="2018-06" db="EMBL/GenBank/DDBJ databases">
        <authorList>
            <consortium name="Pathogen Informatics"/>
            <person name="Doyle S."/>
        </authorList>
    </citation>
    <scope>NUCLEOTIDE SEQUENCE [LARGE SCALE GENOMIC DNA]</scope>
    <source>
        <strain evidence="2 3">NCTC12157</strain>
    </source>
</reference>
<sequence length="62" mass="6949">MVAVIWYLLITSILNVGQSAIERYYARGTSRSGSATKRRQVSGEEKTIPIVNAPSQTHKEER</sequence>
<name>A0A377NE75_9GAMM</name>
<organism evidence="2 3">
    <name type="scientific">Ewingella americana</name>
    <dbReference type="NCBI Taxonomy" id="41202"/>
    <lineage>
        <taxon>Bacteria</taxon>
        <taxon>Pseudomonadati</taxon>
        <taxon>Pseudomonadota</taxon>
        <taxon>Gammaproteobacteria</taxon>
        <taxon>Enterobacterales</taxon>
        <taxon>Yersiniaceae</taxon>
        <taxon>Ewingella</taxon>
    </lineage>
</organism>
<evidence type="ECO:0000313" key="3">
    <source>
        <dbReference type="Proteomes" id="UP000254304"/>
    </source>
</evidence>
<evidence type="ECO:0000313" key="2">
    <source>
        <dbReference type="EMBL" id="STQ45801.1"/>
    </source>
</evidence>
<dbReference type="EMBL" id="UGGO01000001">
    <property type="protein sequence ID" value="STQ45801.1"/>
    <property type="molecule type" value="Genomic_DNA"/>
</dbReference>